<dbReference type="AlphaFoldDB" id="A0A1U9K574"/>
<evidence type="ECO:0000256" key="4">
    <source>
        <dbReference type="ARBA" id="ARBA00022729"/>
    </source>
</evidence>
<dbReference type="CDD" id="cd13585">
    <property type="entry name" value="PBP2_TMBP_like"/>
    <property type="match status" value="1"/>
</dbReference>
<gene>
    <name evidence="6" type="ORF">B0W44_04620</name>
</gene>
<evidence type="ECO:0000256" key="3">
    <source>
        <dbReference type="ARBA" id="ARBA00022448"/>
    </source>
</evidence>
<keyword evidence="7" id="KW-1185">Reference proteome</keyword>
<evidence type="ECO:0000256" key="5">
    <source>
        <dbReference type="SAM" id="SignalP"/>
    </source>
</evidence>
<dbReference type="PROSITE" id="PS51257">
    <property type="entry name" value="PROKAR_LIPOPROTEIN"/>
    <property type="match status" value="1"/>
</dbReference>
<evidence type="ECO:0000256" key="1">
    <source>
        <dbReference type="ARBA" id="ARBA00004196"/>
    </source>
</evidence>
<dbReference type="OrthoDB" id="9782846at2"/>
<keyword evidence="4 5" id="KW-0732">Signal</keyword>
<dbReference type="RefSeq" id="WP_077718979.1">
    <property type="nucleotide sequence ID" value="NZ_CP019699.1"/>
</dbReference>
<organism evidence="6 7">
    <name type="scientific">Novibacillus thermophilus</name>
    <dbReference type="NCBI Taxonomy" id="1471761"/>
    <lineage>
        <taxon>Bacteria</taxon>
        <taxon>Bacillati</taxon>
        <taxon>Bacillota</taxon>
        <taxon>Bacilli</taxon>
        <taxon>Bacillales</taxon>
        <taxon>Thermoactinomycetaceae</taxon>
        <taxon>Novibacillus</taxon>
    </lineage>
</organism>
<evidence type="ECO:0000313" key="7">
    <source>
        <dbReference type="Proteomes" id="UP000188603"/>
    </source>
</evidence>
<dbReference type="InterPro" id="IPR050490">
    <property type="entry name" value="Bact_solute-bd_prot1"/>
</dbReference>
<dbReference type="EMBL" id="CP019699">
    <property type="protein sequence ID" value="AQS55160.1"/>
    <property type="molecule type" value="Genomic_DNA"/>
</dbReference>
<dbReference type="Pfam" id="PF01547">
    <property type="entry name" value="SBP_bac_1"/>
    <property type="match status" value="1"/>
</dbReference>
<comment type="similarity">
    <text evidence="2">Belongs to the bacterial solute-binding protein 1 family.</text>
</comment>
<dbReference type="PANTHER" id="PTHR43649">
    <property type="entry name" value="ARABINOSE-BINDING PROTEIN-RELATED"/>
    <property type="match status" value="1"/>
</dbReference>
<proteinExistence type="inferred from homology"/>
<dbReference type="KEGG" id="ntr:B0W44_04620"/>
<sequence>MRKPFILLLILISLLVGCGSGQTDGAVELDVALWDPDVSEAVAKSVQAFEEKHPDVNVNVTYTPYNDYFTRLRTSLAGKKGPDVFWMNGPNFYQYASLGLIKNLQPLIERDNLDTSVYTPALKELYAYDQKLYGLPYFQDVIGLFFNKKLFDEAGIPYPDETWTWETVEEVGRKLTDNKNGIYGYIAPYSNQQGYYNYIHQAGGYVINEDKTLSGFDAPEAKSAFKWMKRMMDEGISPTAKTQIESGINQIFGSGKAAMLPQISVNAPVLYDMLGEDLGVAPLPKGKERATIIHGLSWVMNSNTKSEKLAWELLKTLSNEQSEQWLAETGFSIPAYKGTEEAWIKSIPSVDLQVFIDSLEFGVPYPVSENTTKWQDVENEEIQKMLLGQTSIDEATEAVAEKMNEILADQSKGP</sequence>
<comment type="subcellular location">
    <subcellularLocation>
        <location evidence="1">Cell envelope</location>
    </subcellularLocation>
</comment>
<dbReference type="InterPro" id="IPR006059">
    <property type="entry name" value="SBP"/>
</dbReference>
<evidence type="ECO:0000256" key="2">
    <source>
        <dbReference type="ARBA" id="ARBA00008520"/>
    </source>
</evidence>
<dbReference type="PANTHER" id="PTHR43649:SF31">
    <property type="entry name" value="SN-GLYCEROL-3-PHOSPHATE-BINDING PERIPLASMIC PROTEIN UGPB"/>
    <property type="match status" value="1"/>
</dbReference>
<accession>A0A1U9K574</accession>
<reference evidence="6 7" key="1">
    <citation type="journal article" date="2015" name="Int. J. Syst. Evol. Microbiol.">
        <title>Novibacillus thermophilus gen. nov., sp. nov., a Gram-staining-negative and moderately thermophilic member of the family Thermoactinomycetaceae.</title>
        <authorList>
            <person name="Yang G."/>
            <person name="Chen J."/>
            <person name="Zhou S."/>
        </authorList>
    </citation>
    <scope>NUCLEOTIDE SEQUENCE [LARGE SCALE GENOMIC DNA]</scope>
    <source>
        <strain evidence="6 7">SG-1</strain>
    </source>
</reference>
<dbReference type="Proteomes" id="UP000188603">
    <property type="component" value="Chromosome"/>
</dbReference>
<dbReference type="STRING" id="1471761.B0W44_04620"/>
<feature type="chain" id="PRO_5038567583" evidence="5">
    <location>
        <begin position="26"/>
        <end position="414"/>
    </location>
</feature>
<dbReference type="SUPFAM" id="SSF53850">
    <property type="entry name" value="Periplasmic binding protein-like II"/>
    <property type="match status" value="1"/>
</dbReference>
<protein>
    <submittedName>
        <fullName evidence="6">ABC transporter substrate-binding protein</fullName>
    </submittedName>
</protein>
<dbReference type="Gene3D" id="3.40.190.10">
    <property type="entry name" value="Periplasmic binding protein-like II"/>
    <property type="match status" value="1"/>
</dbReference>
<feature type="signal peptide" evidence="5">
    <location>
        <begin position="1"/>
        <end position="25"/>
    </location>
</feature>
<dbReference type="GO" id="GO:0030313">
    <property type="term" value="C:cell envelope"/>
    <property type="evidence" value="ECO:0007669"/>
    <property type="project" value="UniProtKB-SubCell"/>
</dbReference>
<evidence type="ECO:0000313" key="6">
    <source>
        <dbReference type="EMBL" id="AQS55160.1"/>
    </source>
</evidence>
<keyword evidence="3" id="KW-0813">Transport</keyword>
<name>A0A1U9K574_9BACL</name>